<reference evidence="1 2" key="1">
    <citation type="submission" date="2019-03" db="EMBL/GenBank/DDBJ databases">
        <title>Genomic Encyclopedia of Type Strains, Phase IV (KMG-IV): sequencing the most valuable type-strain genomes for metagenomic binning, comparative biology and taxonomic classification.</title>
        <authorList>
            <person name="Goeker M."/>
        </authorList>
    </citation>
    <scope>NUCLEOTIDE SEQUENCE [LARGE SCALE GENOMIC DNA]</scope>
    <source>
        <strain evidence="1 2">DSM 21100</strain>
    </source>
</reference>
<dbReference type="EMBL" id="SMAD01000001">
    <property type="protein sequence ID" value="TCS89814.1"/>
    <property type="molecule type" value="Genomic_DNA"/>
</dbReference>
<accession>A0A4R3KX60</accession>
<dbReference type="InterPro" id="IPR005331">
    <property type="entry name" value="Sulfotransferase"/>
</dbReference>
<dbReference type="RefSeq" id="WP_132127301.1">
    <property type="nucleotide sequence ID" value="NZ_CP042432.1"/>
</dbReference>
<keyword evidence="1" id="KW-0808">Transferase</keyword>
<protein>
    <submittedName>
        <fullName evidence="1">Sulfotransferase family protein</fullName>
    </submittedName>
</protein>
<dbReference type="OrthoDB" id="288532at2"/>
<dbReference type="GO" id="GO:0008146">
    <property type="term" value="F:sulfotransferase activity"/>
    <property type="evidence" value="ECO:0007669"/>
    <property type="project" value="InterPro"/>
</dbReference>
<organism evidence="1 2">
    <name type="scientific">Anseongella ginsenosidimutans</name>
    <dbReference type="NCBI Taxonomy" id="496056"/>
    <lineage>
        <taxon>Bacteria</taxon>
        <taxon>Pseudomonadati</taxon>
        <taxon>Bacteroidota</taxon>
        <taxon>Sphingobacteriia</taxon>
        <taxon>Sphingobacteriales</taxon>
        <taxon>Sphingobacteriaceae</taxon>
        <taxon>Anseongella</taxon>
    </lineage>
</organism>
<proteinExistence type="predicted"/>
<evidence type="ECO:0000313" key="2">
    <source>
        <dbReference type="Proteomes" id="UP000295807"/>
    </source>
</evidence>
<dbReference type="AlphaFoldDB" id="A0A4R3KX60"/>
<keyword evidence="2" id="KW-1185">Reference proteome</keyword>
<evidence type="ECO:0000313" key="1">
    <source>
        <dbReference type="EMBL" id="TCS89814.1"/>
    </source>
</evidence>
<comment type="caution">
    <text evidence="1">The sequence shown here is derived from an EMBL/GenBank/DDBJ whole genome shotgun (WGS) entry which is preliminary data.</text>
</comment>
<name>A0A4R3KX60_9SPHI</name>
<dbReference type="Pfam" id="PF03567">
    <property type="entry name" value="Sulfotransfer_2"/>
    <property type="match status" value="1"/>
</dbReference>
<dbReference type="GO" id="GO:0016020">
    <property type="term" value="C:membrane"/>
    <property type="evidence" value="ECO:0007669"/>
    <property type="project" value="InterPro"/>
</dbReference>
<dbReference type="Proteomes" id="UP000295807">
    <property type="component" value="Unassembled WGS sequence"/>
</dbReference>
<sequence>MKVPNEKVFPFSGNCFCLIPNADLTFVVISKNAGTFLKKVVVYNESQEQEWVEGFWAIHDKIGYSQESPYLIPFEEMDSYEREQGEFTKFTVWRDPVGRVISTYRLSCLERKFRKYFYTLGLYENIDFGRFIQFPEFELGKEYLLHQDEHFRRQVDYYHPDQVDYIVPIGELNRFLNEHEVPFGNEISNKTEAPFTLENE</sequence>
<gene>
    <name evidence="1" type="ORF">EDD80_10111</name>
</gene>